<dbReference type="GO" id="GO:0003725">
    <property type="term" value="F:double-stranded RNA binding"/>
    <property type="evidence" value="ECO:0007669"/>
    <property type="project" value="TreeGrafter"/>
</dbReference>
<organism evidence="10">
    <name type="scientific">freshwater metagenome</name>
    <dbReference type="NCBI Taxonomy" id="449393"/>
    <lineage>
        <taxon>unclassified sequences</taxon>
        <taxon>metagenomes</taxon>
        <taxon>ecological metagenomes</taxon>
    </lineage>
</organism>
<dbReference type="FunFam" id="1.10.1520.10:FF:000001">
    <property type="entry name" value="Ribonuclease 3"/>
    <property type="match status" value="1"/>
</dbReference>
<dbReference type="CDD" id="cd00593">
    <property type="entry name" value="RIBOc"/>
    <property type="match status" value="1"/>
</dbReference>
<dbReference type="EC" id="3.1.26.3" evidence="3"/>
<dbReference type="PROSITE" id="PS00517">
    <property type="entry name" value="RNASE_3_1"/>
    <property type="match status" value="1"/>
</dbReference>
<feature type="domain" description="DRBM" evidence="8">
    <location>
        <begin position="159"/>
        <end position="227"/>
    </location>
</feature>
<dbReference type="SMART" id="SM00535">
    <property type="entry name" value="RIBOc"/>
    <property type="match status" value="1"/>
</dbReference>
<keyword evidence="4" id="KW-0540">Nuclease</keyword>
<keyword evidence="7" id="KW-0694">RNA-binding</keyword>
<dbReference type="PANTHER" id="PTHR11207">
    <property type="entry name" value="RIBONUCLEASE III"/>
    <property type="match status" value="1"/>
</dbReference>
<dbReference type="InterPro" id="IPR000999">
    <property type="entry name" value="RNase_III_dom"/>
</dbReference>
<evidence type="ECO:0000259" key="9">
    <source>
        <dbReference type="PROSITE" id="PS50142"/>
    </source>
</evidence>
<dbReference type="SUPFAM" id="SSF69065">
    <property type="entry name" value="RNase III domain-like"/>
    <property type="match status" value="1"/>
</dbReference>
<keyword evidence="6" id="KW-0378">Hydrolase</keyword>
<dbReference type="InterPro" id="IPR014720">
    <property type="entry name" value="dsRBD_dom"/>
</dbReference>
<gene>
    <name evidence="10" type="ORF">UFOPK3427_00320</name>
</gene>
<comment type="catalytic activity">
    <reaction evidence="1">
        <text>Endonucleolytic cleavage to 5'-phosphomonoester.</text>
        <dbReference type="EC" id="3.1.26.3"/>
    </reaction>
</comment>
<evidence type="ECO:0000256" key="7">
    <source>
        <dbReference type="ARBA" id="ARBA00022884"/>
    </source>
</evidence>
<evidence type="ECO:0000259" key="8">
    <source>
        <dbReference type="PROSITE" id="PS50137"/>
    </source>
</evidence>
<comment type="similarity">
    <text evidence="2">Belongs to the ribonuclease III family.</text>
</comment>
<protein>
    <recommendedName>
        <fullName evidence="3">ribonuclease III</fullName>
        <ecNumber evidence="3">3.1.26.3</ecNumber>
    </recommendedName>
</protein>
<dbReference type="CDD" id="cd10845">
    <property type="entry name" value="DSRM_RNAse_III_family"/>
    <property type="match status" value="1"/>
</dbReference>
<dbReference type="Gene3D" id="1.10.1520.10">
    <property type="entry name" value="Ribonuclease III domain"/>
    <property type="match status" value="1"/>
</dbReference>
<dbReference type="SMART" id="SM00358">
    <property type="entry name" value="DSRM"/>
    <property type="match status" value="1"/>
</dbReference>
<feature type="domain" description="RNase III" evidence="9">
    <location>
        <begin position="6"/>
        <end position="132"/>
    </location>
</feature>
<name>A0A6J7D2K5_9ZZZZ</name>
<dbReference type="AlphaFoldDB" id="A0A6J7D2K5"/>
<evidence type="ECO:0000256" key="1">
    <source>
        <dbReference type="ARBA" id="ARBA00000109"/>
    </source>
</evidence>
<dbReference type="NCBIfam" id="TIGR02191">
    <property type="entry name" value="RNaseIII"/>
    <property type="match status" value="1"/>
</dbReference>
<evidence type="ECO:0000256" key="4">
    <source>
        <dbReference type="ARBA" id="ARBA00022722"/>
    </source>
</evidence>
<evidence type="ECO:0000256" key="6">
    <source>
        <dbReference type="ARBA" id="ARBA00022801"/>
    </source>
</evidence>
<dbReference type="Pfam" id="PF14622">
    <property type="entry name" value="Ribonucleas_3_3"/>
    <property type="match status" value="1"/>
</dbReference>
<evidence type="ECO:0000256" key="3">
    <source>
        <dbReference type="ARBA" id="ARBA00012177"/>
    </source>
</evidence>
<dbReference type="SUPFAM" id="SSF54768">
    <property type="entry name" value="dsRNA-binding domain-like"/>
    <property type="match status" value="1"/>
</dbReference>
<dbReference type="GO" id="GO:0010468">
    <property type="term" value="P:regulation of gene expression"/>
    <property type="evidence" value="ECO:0007669"/>
    <property type="project" value="TreeGrafter"/>
</dbReference>
<accession>A0A6J7D2K5</accession>
<dbReference type="Gene3D" id="3.30.160.20">
    <property type="match status" value="1"/>
</dbReference>
<dbReference type="GO" id="GO:0006364">
    <property type="term" value="P:rRNA processing"/>
    <property type="evidence" value="ECO:0007669"/>
    <property type="project" value="InterPro"/>
</dbReference>
<dbReference type="InterPro" id="IPR036389">
    <property type="entry name" value="RNase_III_sf"/>
</dbReference>
<evidence type="ECO:0000313" key="10">
    <source>
        <dbReference type="EMBL" id="CAB4863164.1"/>
    </source>
</evidence>
<dbReference type="EMBL" id="CAFBLT010000001">
    <property type="protein sequence ID" value="CAB4863164.1"/>
    <property type="molecule type" value="Genomic_DNA"/>
</dbReference>
<dbReference type="PANTHER" id="PTHR11207:SF0">
    <property type="entry name" value="RIBONUCLEASE 3"/>
    <property type="match status" value="1"/>
</dbReference>
<proteinExistence type="inferred from homology"/>
<keyword evidence="5" id="KW-0255">Endonuclease</keyword>
<evidence type="ECO:0000256" key="5">
    <source>
        <dbReference type="ARBA" id="ARBA00022759"/>
    </source>
</evidence>
<dbReference type="Pfam" id="PF00035">
    <property type="entry name" value="dsrm"/>
    <property type="match status" value="1"/>
</dbReference>
<dbReference type="PROSITE" id="PS50142">
    <property type="entry name" value="RNASE_3_2"/>
    <property type="match status" value="1"/>
</dbReference>
<dbReference type="InterPro" id="IPR011907">
    <property type="entry name" value="RNase_III"/>
</dbReference>
<sequence>MVAEPAEILAERLGIERDEMGLIENALIHPSYTPEHGVPSNQRLEYLGDAVLDLVVAEALYVSHPEMDEGNMSKARISLVNETVLAELARTLELGAMIKVGRGSKNAGDVEKPSVLADAMEAVFGAIYLSAGYDSVRNVIMNLLGDRFDAAAKNPGASDYKSLLNEWVDAEHNQPVVYELSVSGPDHDRHYVAQVRMGERVLGAGEGRSKKSAEIEAARAAWEVVQGA</sequence>
<dbReference type="PROSITE" id="PS50137">
    <property type="entry name" value="DS_RBD"/>
    <property type="match status" value="1"/>
</dbReference>
<dbReference type="HAMAP" id="MF_00104">
    <property type="entry name" value="RNase_III"/>
    <property type="match status" value="1"/>
</dbReference>
<dbReference type="GO" id="GO:0004525">
    <property type="term" value="F:ribonuclease III activity"/>
    <property type="evidence" value="ECO:0007669"/>
    <property type="project" value="UniProtKB-EC"/>
</dbReference>
<evidence type="ECO:0000256" key="2">
    <source>
        <dbReference type="ARBA" id="ARBA00010183"/>
    </source>
</evidence>
<reference evidence="10" key="1">
    <citation type="submission" date="2020-05" db="EMBL/GenBank/DDBJ databases">
        <authorList>
            <person name="Chiriac C."/>
            <person name="Salcher M."/>
            <person name="Ghai R."/>
            <person name="Kavagutti S V."/>
        </authorList>
    </citation>
    <scope>NUCLEOTIDE SEQUENCE</scope>
</reference>